<comment type="caution">
    <text evidence="1">The sequence shown here is derived from an EMBL/GenBank/DDBJ whole genome shotgun (WGS) entry which is preliminary data.</text>
</comment>
<gene>
    <name evidence="1" type="ORF">MILVUS5_LOCUS8041</name>
</gene>
<organism evidence="1 2">
    <name type="scientific">Trifolium pratense</name>
    <name type="common">Red clover</name>
    <dbReference type="NCBI Taxonomy" id="57577"/>
    <lineage>
        <taxon>Eukaryota</taxon>
        <taxon>Viridiplantae</taxon>
        <taxon>Streptophyta</taxon>
        <taxon>Embryophyta</taxon>
        <taxon>Tracheophyta</taxon>
        <taxon>Spermatophyta</taxon>
        <taxon>Magnoliopsida</taxon>
        <taxon>eudicotyledons</taxon>
        <taxon>Gunneridae</taxon>
        <taxon>Pentapetalae</taxon>
        <taxon>rosids</taxon>
        <taxon>fabids</taxon>
        <taxon>Fabales</taxon>
        <taxon>Fabaceae</taxon>
        <taxon>Papilionoideae</taxon>
        <taxon>50 kb inversion clade</taxon>
        <taxon>NPAAA clade</taxon>
        <taxon>Hologalegina</taxon>
        <taxon>IRL clade</taxon>
        <taxon>Trifolieae</taxon>
        <taxon>Trifolium</taxon>
    </lineage>
</organism>
<sequence>MPRVKISVEMKLTFCFRASWRKVCALGGNLRSGGKVAPRAEKHGVLYIHVTFGMSSIVPIELTILVRDILNKV</sequence>
<name>A0ACB0J115_TRIPR</name>
<evidence type="ECO:0000313" key="2">
    <source>
        <dbReference type="Proteomes" id="UP001177021"/>
    </source>
</evidence>
<accession>A0ACB0J115</accession>
<dbReference type="Proteomes" id="UP001177021">
    <property type="component" value="Unassembled WGS sequence"/>
</dbReference>
<proteinExistence type="predicted"/>
<reference evidence="1" key="1">
    <citation type="submission" date="2023-10" db="EMBL/GenBank/DDBJ databases">
        <authorList>
            <person name="Rodriguez Cubillos JULIANA M."/>
            <person name="De Vega J."/>
        </authorList>
    </citation>
    <scope>NUCLEOTIDE SEQUENCE</scope>
</reference>
<evidence type="ECO:0000313" key="1">
    <source>
        <dbReference type="EMBL" id="CAJ2637719.1"/>
    </source>
</evidence>
<keyword evidence="2" id="KW-1185">Reference proteome</keyword>
<protein>
    <submittedName>
        <fullName evidence="1">Uncharacterized protein</fullName>
    </submittedName>
</protein>
<dbReference type="EMBL" id="CASHSV030000013">
    <property type="protein sequence ID" value="CAJ2637719.1"/>
    <property type="molecule type" value="Genomic_DNA"/>
</dbReference>